<evidence type="ECO:0000256" key="1">
    <source>
        <dbReference type="SAM" id="MobiDB-lite"/>
    </source>
</evidence>
<name>A0A9X1VKD7_9BACT</name>
<organism evidence="3 4">
    <name type="scientific">Hymenobacter cyanobacteriorum</name>
    <dbReference type="NCBI Taxonomy" id="2926463"/>
    <lineage>
        <taxon>Bacteria</taxon>
        <taxon>Pseudomonadati</taxon>
        <taxon>Bacteroidota</taxon>
        <taxon>Cytophagia</taxon>
        <taxon>Cytophagales</taxon>
        <taxon>Hymenobacteraceae</taxon>
        <taxon>Hymenobacter</taxon>
    </lineage>
</organism>
<dbReference type="CDD" id="cd03394">
    <property type="entry name" value="PAP2_like_5"/>
    <property type="match status" value="1"/>
</dbReference>
<sequence>MLRPAPARTDTLHKYESPLPGTVPSARPPFLQRQLVRASLVPAVLIGYGVSTINGNGFYSSYTAQHDVRHLFGTYRNSVDDYLQFAPYAVLAGLVTAGVETRDDRLNLLLIIAKSEAIMLGSVYAVKTTAGILRPDGSDRLSFPSGHAAQAFLAASIVHTELRDKSQWYGVGAYTLATSVAAFRMINNKHWQSDVVAGAGFGILSAHLAYLSHRNRWGRKPLVRGVGEVGLTPGYSPVGGAALTLTWRPTSHRWAR</sequence>
<comment type="caution">
    <text evidence="3">The sequence shown here is derived from an EMBL/GenBank/DDBJ whole genome shotgun (WGS) entry which is preliminary data.</text>
</comment>
<dbReference type="SUPFAM" id="SSF48317">
    <property type="entry name" value="Acid phosphatase/Vanadium-dependent haloperoxidase"/>
    <property type="match status" value="1"/>
</dbReference>
<dbReference type="Proteomes" id="UP001139193">
    <property type="component" value="Unassembled WGS sequence"/>
</dbReference>
<dbReference type="Pfam" id="PF01569">
    <property type="entry name" value="PAP2"/>
    <property type="match status" value="1"/>
</dbReference>
<dbReference type="RefSeq" id="WP_241937980.1">
    <property type="nucleotide sequence ID" value="NZ_JALBGC010000006.1"/>
</dbReference>
<proteinExistence type="predicted"/>
<evidence type="ECO:0000259" key="2">
    <source>
        <dbReference type="SMART" id="SM00014"/>
    </source>
</evidence>
<protein>
    <submittedName>
        <fullName evidence="3">Phosphatase PAP2 family protein</fullName>
    </submittedName>
</protein>
<dbReference type="Gene3D" id="1.20.144.10">
    <property type="entry name" value="Phosphatidic acid phosphatase type 2/haloperoxidase"/>
    <property type="match status" value="1"/>
</dbReference>
<reference evidence="3" key="1">
    <citation type="submission" date="2022-03" db="EMBL/GenBank/DDBJ databases">
        <title>Bacterial whole genome sequence for Hymenobacter sp. DH14.</title>
        <authorList>
            <person name="Le V."/>
        </authorList>
    </citation>
    <scope>NUCLEOTIDE SEQUENCE</scope>
    <source>
        <strain evidence="3">DH14</strain>
    </source>
</reference>
<accession>A0A9X1VKD7</accession>
<evidence type="ECO:0000313" key="3">
    <source>
        <dbReference type="EMBL" id="MCI1189767.1"/>
    </source>
</evidence>
<evidence type="ECO:0000313" key="4">
    <source>
        <dbReference type="Proteomes" id="UP001139193"/>
    </source>
</evidence>
<keyword evidence="4" id="KW-1185">Reference proteome</keyword>
<dbReference type="EMBL" id="JALBGC010000006">
    <property type="protein sequence ID" value="MCI1189767.1"/>
    <property type="molecule type" value="Genomic_DNA"/>
</dbReference>
<dbReference type="InterPro" id="IPR036938">
    <property type="entry name" value="PAP2/HPO_sf"/>
</dbReference>
<dbReference type="AlphaFoldDB" id="A0A9X1VKD7"/>
<dbReference type="InterPro" id="IPR000326">
    <property type="entry name" value="PAP2/HPO"/>
</dbReference>
<gene>
    <name evidence="3" type="ORF">MON38_20280</name>
</gene>
<feature type="domain" description="Phosphatidic acid phosphatase type 2/haloperoxidase" evidence="2">
    <location>
        <begin position="108"/>
        <end position="210"/>
    </location>
</feature>
<feature type="region of interest" description="Disordered" evidence="1">
    <location>
        <begin position="1"/>
        <end position="20"/>
    </location>
</feature>
<dbReference type="SMART" id="SM00014">
    <property type="entry name" value="acidPPc"/>
    <property type="match status" value="1"/>
</dbReference>